<protein>
    <submittedName>
        <fullName evidence="2">Uncharacterized protein</fullName>
    </submittedName>
</protein>
<evidence type="ECO:0000256" key="1">
    <source>
        <dbReference type="SAM" id="MobiDB-lite"/>
    </source>
</evidence>
<comment type="caution">
    <text evidence="2">The sequence shown here is derived from an EMBL/GenBank/DDBJ whole genome shotgun (WGS) entry which is preliminary data.</text>
</comment>
<dbReference type="EMBL" id="AEJC01000212">
    <property type="protein sequence ID" value="EKX66550.1"/>
    <property type="molecule type" value="Genomic_DNA"/>
</dbReference>
<feature type="region of interest" description="Disordered" evidence="1">
    <location>
        <begin position="1"/>
        <end position="66"/>
    </location>
</feature>
<sequence>MSDQRRSTGCRPNPRPPKPGPRPWDTPDGSPWRRTAIRQEHPWVPSSEGGRTRAATLKRDGRAQPYRPICTGVSAQVTQLAPK</sequence>
<keyword evidence="3" id="KW-1185">Reference proteome</keyword>
<evidence type="ECO:0000313" key="2">
    <source>
        <dbReference type="EMBL" id="EKX66550.1"/>
    </source>
</evidence>
<dbReference type="AlphaFoldDB" id="L1L1H9"/>
<gene>
    <name evidence="2" type="ORF">STRIP9103_06798</name>
</gene>
<dbReference type="Proteomes" id="UP000010411">
    <property type="component" value="Unassembled WGS sequence"/>
</dbReference>
<organism evidence="2 3">
    <name type="scientific">Streptomyces ipomoeae 91-03</name>
    <dbReference type="NCBI Taxonomy" id="698759"/>
    <lineage>
        <taxon>Bacteria</taxon>
        <taxon>Bacillati</taxon>
        <taxon>Actinomycetota</taxon>
        <taxon>Actinomycetes</taxon>
        <taxon>Kitasatosporales</taxon>
        <taxon>Streptomycetaceae</taxon>
        <taxon>Streptomyces</taxon>
    </lineage>
</organism>
<reference evidence="2 3" key="1">
    <citation type="submission" date="2012-11" db="EMBL/GenBank/DDBJ databases">
        <authorList>
            <person name="Huguet-Tapia J.C."/>
            <person name="Durkin A.S."/>
            <person name="Pettis G.S."/>
            <person name="Badger J.H."/>
        </authorList>
    </citation>
    <scope>NUCLEOTIDE SEQUENCE [LARGE SCALE GENOMIC DNA]</scope>
    <source>
        <strain evidence="2 3">91-03</strain>
    </source>
</reference>
<accession>L1L1H9</accession>
<evidence type="ECO:0000313" key="3">
    <source>
        <dbReference type="Proteomes" id="UP000010411"/>
    </source>
</evidence>
<feature type="compositionally biased region" description="Pro residues" evidence="1">
    <location>
        <begin position="13"/>
        <end position="24"/>
    </location>
</feature>
<name>L1L1H9_9ACTN</name>
<proteinExistence type="predicted"/>
<dbReference type="PATRIC" id="fig|698759.3.peg.2870"/>